<name>A0A8J5NNR9_FUSOX</name>
<dbReference type="Proteomes" id="UP000694050">
    <property type="component" value="Unassembled WGS sequence"/>
</dbReference>
<sequence>MGAQTQHQAQHTSGDAPRLSPSSTELHNVTTSGKYGERLTRSTRAIALKRVVGRRVPKAASRTAPKIINFEQRPRSGCNYCWKRNIHCRGSRILK</sequence>
<proteinExistence type="predicted"/>
<evidence type="ECO:0000313" key="4">
    <source>
        <dbReference type="Proteomes" id="UP000694050"/>
    </source>
</evidence>
<reference evidence="2" key="1">
    <citation type="submission" date="2021-04" db="EMBL/GenBank/DDBJ databases">
        <title>First draft genome resource for Brassicaceae pathogens Fusarium oxysporum f. sp. raphani and Fusarium oxysporum f. sp. rapae.</title>
        <authorList>
            <person name="Asai S."/>
        </authorList>
    </citation>
    <scope>NUCLEOTIDE SEQUENCE</scope>
    <source>
        <strain evidence="2">Tf1208</strain>
    </source>
</reference>
<feature type="region of interest" description="Disordered" evidence="1">
    <location>
        <begin position="1"/>
        <end position="38"/>
    </location>
</feature>
<dbReference type="EMBL" id="JAELUQ010000009">
    <property type="protein sequence ID" value="KAG7408295.1"/>
    <property type="molecule type" value="Genomic_DNA"/>
</dbReference>
<evidence type="ECO:0000313" key="3">
    <source>
        <dbReference type="EMBL" id="KAG7408306.1"/>
    </source>
</evidence>
<evidence type="ECO:0000256" key="1">
    <source>
        <dbReference type="SAM" id="MobiDB-lite"/>
    </source>
</evidence>
<accession>A0A8J5NNR9</accession>
<dbReference type="AlphaFoldDB" id="A0A8J5NNR9"/>
<protein>
    <submittedName>
        <fullName evidence="2">Uncharacterized protein</fullName>
    </submittedName>
</protein>
<feature type="compositionally biased region" description="Polar residues" evidence="1">
    <location>
        <begin position="20"/>
        <end position="33"/>
    </location>
</feature>
<comment type="caution">
    <text evidence="2">The sequence shown here is derived from an EMBL/GenBank/DDBJ whole genome shotgun (WGS) entry which is preliminary data.</text>
</comment>
<feature type="compositionally biased region" description="Polar residues" evidence="1">
    <location>
        <begin position="1"/>
        <end position="13"/>
    </location>
</feature>
<organism evidence="2 4">
    <name type="scientific">Fusarium oxysporum f. sp. rapae</name>
    <dbReference type="NCBI Taxonomy" id="485398"/>
    <lineage>
        <taxon>Eukaryota</taxon>
        <taxon>Fungi</taxon>
        <taxon>Dikarya</taxon>
        <taxon>Ascomycota</taxon>
        <taxon>Pezizomycotina</taxon>
        <taxon>Sordariomycetes</taxon>
        <taxon>Hypocreomycetidae</taxon>
        <taxon>Hypocreales</taxon>
        <taxon>Nectriaceae</taxon>
        <taxon>Fusarium</taxon>
        <taxon>Fusarium oxysporum species complex</taxon>
    </lineage>
</organism>
<evidence type="ECO:0000313" key="2">
    <source>
        <dbReference type="EMBL" id="KAG7408295.1"/>
    </source>
</evidence>
<dbReference type="EMBL" id="JAELUQ010000009">
    <property type="protein sequence ID" value="KAG7408306.1"/>
    <property type="molecule type" value="Genomic_DNA"/>
</dbReference>
<gene>
    <name evidence="3" type="ORF">Forpe1208_v011911</name>
    <name evidence="2" type="ORF">Forpe1208_v012496</name>
</gene>